<protein>
    <recommendedName>
        <fullName evidence="6">DZANK-type domain-containing protein</fullName>
    </recommendedName>
</protein>
<feature type="transmembrane region" description="Helical" evidence="1">
    <location>
        <begin position="95"/>
        <end position="115"/>
    </location>
</feature>
<sequence>MICPRCKSEVNDDMNFCPQCGMKIERCPHCHQPIVSGAKFCSHCGSSVLKNYQESHIEGYYRPLSDIPYTESYHEPEEKVDFQEIKVNKKVNKNILVIAVSIMVVLTAVAYVYIYHGPSLSNHISGGQQSTDQPKDLPLEKMEIGGMTSFATHTGNINQEGHVYQDEDIIYVVNDQGHLVSMDNKLENRKTIINDDCDYINVVGNTIYFTNDDSQLCSISTDGKDKKVVLNKEIYYLIIKDDKAYYQAQDDDLERIYVYDLKTNKETRLNNRNAYNLNVLEDKIYYTSTDGIYVVGLDGKGEEKVLNGKYYNLIYQNQKLYFLSKQATGSISGANINVYDIATRKTEVLIENTGGLMNITDEYIFYTNSSQVMKYNLKTKENTKIYSSGLCESIQIIGDKLILEVQKNSFEKDEYLMIMDFDGQNTQKLFSSQNGDFI</sequence>
<dbReference type="Pfam" id="PF12773">
    <property type="entry name" value="DZR"/>
    <property type="match status" value="1"/>
</dbReference>
<evidence type="ECO:0000256" key="1">
    <source>
        <dbReference type="SAM" id="Phobius"/>
    </source>
</evidence>
<name>E7GE15_9FIRM</name>
<evidence type="ECO:0000259" key="3">
    <source>
        <dbReference type="Pfam" id="PF16472"/>
    </source>
</evidence>
<dbReference type="InterPro" id="IPR025874">
    <property type="entry name" value="DZR"/>
</dbReference>
<dbReference type="PANTHER" id="PTHR36842">
    <property type="entry name" value="PROTEIN TOLB HOMOLOG"/>
    <property type="match status" value="1"/>
</dbReference>
<organism evidence="4 5">
    <name type="scientific">Coprobacillus cateniformis</name>
    <dbReference type="NCBI Taxonomy" id="100884"/>
    <lineage>
        <taxon>Bacteria</taxon>
        <taxon>Bacillati</taxon>
        <taxon>Bacillota</taxon>
        <taxon>Erysipelotrichia</taxon>
        <taxon>Erysipelotrichales</taxon>
        <taxon>Coprobacillaceae</taxon>
        <taxon>Coprobacillus</taxon>
    </lineage>
</organism>
<dbReference type="eggNOG" id="COG0823">
    <property type="taxonomic scope" value="Bacteria"/>
</dbReference>
<dbReference type="Pfam" id="PF16472">
    <property type="entry name" value="DUF5050"/>
    <property type="match status" value="1"/>
</dbReference>
<keyword evidence="1" id="KW-1133">Transmembrane helix</keyword>
<dbReference type="RefSeq" id="WP_008790095.1">
    <property type="nucleotide sequence ID" value="NZ_AKCB01000001.1"/>
</dbReference>
<accession>E7GE15</accession>
<dbReference type="PANTHER" id="PTHR36842:SF1">
    <property type="entry name" value="PROTEIN TOLB"/>
    <property type="match status" value="1"/>
</dbReference>
<dbReference type="EMBL" id="ADKX01000043">
    <property type="protein sequence ID" value="EFW03818.1"/>
    <property type="molecule type" value="Genomic_DNA"/>
</dbReference>
<comment type="caution">
    <text evidence="4">The sequence shown here is derived from an EMBL/GenBank/DDBJ whole genome shotgun (WGS) entry which is preliminary data.</text>
</comment>
<keyword evidence="1" id="KW-0472">Membrane</keyword>
<keyword evidence="1" id="KW-0812">Transmembrane</keyword>
<dbReference type="eggNOG" id="COG1933">
    <property type="taxonomic scope" value="Bacteria"/>
</dbReference>
<evidence type="ECO:0000313" key="4">
    <source>
        <dbReference type="EMBL" id="EFW03818.1"/>
    </source>
</evidence>
<evidence type="ECO:0000313" key="5">
    <source>
        <dbReference type="Proteomes" id="UP000003157"/>
    </source>
</evidence>
<dbReference type="Gene3D" id="2.120.10.30">
    <property type="entry name" value="TolB, C-terminal domain"/>
    <property type="match status" value="1"/>
</dbReference>
<evidence type="ECO:0008006" key="6">
    <source>
        <dbReference type="Google" id="ProtNLM"/>
    </source>
</evidence>
<feature type="domain" description="Prolow-density lipoprotein receptor-related protein 1-like beta-propeller" evidence="3">
    <location>
        <begin position="153"/>
        <end position="408"/>
    </location>
</feature>
<dbReference type="InterPro" id="IPR011042">
    <property type="entry name" value="6-blade_b-propeller_TolB-like"/>
</dbReference>
<dbReference type="OrthoDB" id="1651907at2"/>
<dbReference type="InterPro" id="IPR032485">
    <property type="entry name" value="LRP1-like_beta_prop"/>
</dbReference>
<dbReference type="AlphaFoldDB" id="E7GE15"/>
<proteinExistence type="predicted"/>
<dbReference type="HOGENOM" id="CLU_625158_0_0_9"/>
<feature type="domain" description="DZANK-type" evidence="2">
    <location>
        <begin position="3"/>
        <end position="45"/>
    </location>
</feature>
<evidence type="ECO:0000259" key="2">
    <source>
        <dbReference type="Pfam" id="PF12773"/>
    </source>
</evidence>
<dbReference type="SUPFAM" id="SSF69304">
    <property type="entry name" value="Tricorn protease N-terminal domain"/>
    <property type="match status" value="1"/>
</dbReference>
<reference evidence="4 5" key="1">
    <citation type="submission" date="2010-12" db="EMBL/GenBank/DDBJ databases">
        <title>The Genome Sequence of Coprobacillus sp. strain 29_1.</title>
        <authorList>
            <consortium name="The Broad Institute Genome Sequencing Platform"/>
            <person name="Earl A."/>
            <person name="Ward D."/>
            <person name="Feldgarden M."/>
            <person name="Gevers D."/>
            <person name="Daigneault M."/>
            <person name="Sibley C.D."/>
            <person name="White A."/>
            <person name="Strauss J."/>
            <person name="Allen-Vercoe E."/>
            <person name="Young S.K."/>
            <person name="Zeng Q."/>
            <person name="Gargeya S."/>
            <person name="Fitzgerald M."/>
            <person name="Haas B."/>
            <person name="Abouelleil A."/>
            <person name="Alvarado L."/>
            <person name="Arachchi H.M."/>
            <person name="Berlin A."/>
            <person name="Brown A."/>
            <person name="Chapman S.B."/>
            <person name="Chen Z."/>
            <person name="Dunbar C."/>
            <person name="Freedman E."/>
            <person name="Gearin G."/>
            <person name="Gellesch M."/>
            <person name="Goldberg J."/>
            <person name="Griggs A."/>
            <person name="Gujja S."/>
            <person name="Heilman E."/>
            <person name="Heiman D."/>
            <person name="Howarth C."/>
            <person name="Larson L."/>
            <person name="Lui A."/>
            <person name="MacDonald P.J.P."/>
            <person name="Mehta T."/>
            <person name="Montmayeur A."/>
            <person name="Murphy C."/>
            <person name="Neiman D."/>
            <person name="Pearson M."/>
            <person name="Priest M."/>
            <person name="Roberts A."/>
            <person name="Saif S."/>
            <person name="Shea T."/>
            <person name="Shenoy N."/>
            <person name="Sisk P."/>
            <person name="Stolte C."/>
            <person name="Sykes S."/>
            <person name="White J."/>
            <person name="Yandava C."/>
            <person name="Nusbaum C."/>
            <person name="Birren B."/>
        </authorList>
    </citation>
    <scope>NUCLEOTIDE SEQUENCE [LARGE SCALE GENOMIC DNA]</scope>
    <source>
        <strain evidence="4 5">29_1</strain>
    </source>
</reference>
<keyword evidence="5" id="KW-1185">Reference proteome</keyword>
<gene>
    <name evidence="4" type="ORF">HMPREF9488_03008</name>
</gene>
<dbReference type="STRING" id="100884.GCA_000269565_02538"/>
<dbReference type="Proteomes" id="UP000003157">
    <property type="component" value="Unassembled WGS sequence"/>
</dbReference>
<dbReference type="GeneID" id="78230351"/>